<proteinExistence type="predicted"/>
<dbReference type="InterPro" id="IPR001252">
    <property type="entry name" value="Malate_DH_AS"/>
</dbReference>
<keyword evidence="1" id="KW-0560">Oxidoreductase</keyword>
<evidence type="ECO:0000256" key="1">
    <source>
        <dbReference type="ARBA" id="ARBA00023002"/>
    </source>
</evidence>
<accession>A0A834ZY01</accession>
<name>A0A834ZY01_TETSI</name>
<comment type="caution">
    <text evidence="3">The sequence shown here is derived from an EMBL/GenBank/DDBJ whole genome shotgun (WGS) entry which is preliminary data.</text>
</comment>
<dbReference type="PANTHER" id="PTHR11540:SF47">
    <property type="entry name" value="MALATE DEHYDROGENASE"/>
    <property type="match status" value="1"/>
</dbReference>
<dbReference type="AlphaFoldDB" id="A0A834ZY01"/>
<dbReference type="GO" id="GO:0005739">
    <property type="term" value="C:mitochondrion"/>
    <property type="evidence" value="ECO:0007669"/>
    <property type="project" value="TreeGrafter"/>
</dbReference>
<dbReference type="OrthoDB" id="1935377at2759"/>
<dbReference type="Proteomes" id="UP000655225">
    <property type="component" value="Unassembled WGS sequence"/>
</dbReference>
<gene>
    <name evidence="3" type="ORF">HHK36_003289</name>
</gene>
<dbReference type="EMBL" id="JABCRI010000002">
    <property type="protein sequence ID" value="KAF8410752.1"/>
    <property type="molecule type" value="Genomic_DNA"/>
</dbReference>
<reference evidence="3 4" key="1">
    <citation type="submission" date="2020-04" db="EMBL/GenBank/DDBJ databases">
        <title>Plant Genome Project.</title>
        <authorList>
            <person name="Zhang R.-G."/>
        </authorList>
    </citation>
    <scope>NUCLEOTIDE SEQUENCE [LARGE SCALE GENOMIC DNA]</scope>
    <source>
        <strain evidence="3">YNK0</strain>
        <tissue evidence="3">Leaf</tissue>
    </source>
</reference>
<dbReference type="Gene3D" id="3.40.50.720">
    <property type="entry name" value="NAD(P)-binding Rossmann-like Domain"/>
    <property type="match status" value="1"/>
</dbReference>
<evidence type="ECO:0000256" key="2">
    <source>
        <dbReference type="ARBA" id="ARBA00023027"/>
    </source>
</evidence>
<dbReference type="GO" id="GO:0006108">
    <property type="term" value="P:malate metabolic process"/>
    <property type="evidence" value="ECO:0007669"/>
    <property type="project" value="InterPro"/>
</dbReference>
<keyword evidence="4" id="KW-1185">Reference proteome</keyword>
<dbReference type="PROSITE" id="PS00068">
    <property type="entry name" value="MDH"/>
    <property type="match status" value="1"/>
</dbReference>
<protein>
    <submittedName>
        <fullName evidence="3">Uncharacterized protein</fullName>
    </submittedName>
</protein>
<evidence type="ECO:0000313" key="4">
    <source>
        <dbReference type="Proteomes" id="UP000655225"/>
    </source>
</evidence>
<dbReference type="GO" id="GO:0030060">
    <property type="term" value="F:L-malate dehydrogenase (NAD+) activity"/>
    <property type="evidence" value="ECO:0007669"/>
    <property type="project" value="TreeGrafter"/>
</dbReference>
<organism evidence="3 4">
    <name type="scientific">Tetracentron sinense</name>
    <name type="common">Spur-leaf</name>
    <dbReference type="NCBI Taxonomy" id="13715"/>
    <lineage>
        <taxon>Eukaryota</taxon>
        <taxon>Viridiplantae</taxon>
        <taxon>Streptophyta</taxon>
        <taxon>Embryophyta</taxon>
        <taxon>Tracheophyta</taxon>
        <taxon>Spermatophyta</taxon>
        <taxon>Magnoliopsida</taxon>
        <taxon>Trochodendrales</taxon>
        <taxon>Trochodendraceae</taxon>
        <taxon>Tetracentron</taxon>
    </lineage>
</organism>
<dbReference type="PANTHER" id="PTHR11540">
    <property type="entry name" value="MALATE AND LACTATE DEHYDROGENASE"/>
    <property type="match status" value="1"/>
</dbReference>
<sequence>MSCRLHGPVSSGYHLIPKKNSTAFLRRVRERRAVCSGSLPLKAKEKGVVALNLLYFPYLFISTNKAVVNMISNLVNSTVPIAVEIFKKAGTYDEKKLFGVTTLDVVRAKTSFQSSSCTSFLVLLIKHPSTFRLV</sequence>
<evidence type="ECO:0000313" key="3">
    <source>
        <dbReference type="EMBL" id="KAF8410752.1"/>
    </source>
</evidence>
<keyword evidence="2" id="KW-0520">NAD</keyword>